<dbReference type="KEGG" id="bti:BTG_23810"/>
<dbReference type="AlphaFoldDB" id="A0A9W3JGV0"/>
<dbReference type="PROSITE" id="PS50930">
    <property type="entry name" value="HTH_LYTTR"/>
    <property type="match status" value="1"/>
</dbReference>
<evidence type="ECO:0000313" key="2">
    <source>
        <dbReference type="EMBL" id="AFQ18174.1"/>
    </source>
</evidence>
<name>A0A9W3JGV0_BACTU</name>
<sequence>MNKLQIHLNGGEKYTISMSLEQLEGVITTDEGKLKNELVRIERYIINPTHISSILEKDSSSAKFLGV</sequence>
<feature type="domain" description="HTH LytTR-type" evidence="1">
    <location>
        <begin position="1"/>
        <end position="67"/>
    </location>
</feature>
<dbReference type="RefSeq" id="WP_001038033.1">
    <property type="nucleotide sequence ID" value="NC_018500.1"/>
</dbReference>
<evidence type="ECO:0000259" key="1">
    <source>
        <dbReference type="PROSITE" id="PS50930"/>
    </source>
</evidence>
<dbReference type="InterPro" id="IPR007492">
    <property type="entry name" value="LytTR_DNA-bd_dom"/>
</dbReference>
<proteinExistence type="predicted"/>
<accession>A0A9W3JGV0</accession>
<evidence type="ECO:0000313" key="3">
    <source>
        <dbReference type="Proteomes" id="UP000005259"/>
    </source>
</evidence>
<protein>
    <recommendedName>
        <fullName evidence="1">HTH LytTR-type domain-containing protein</fullName>
    </recommendedName>
</protein>
<reference evidence="2 3" key="1">
    <citation type="submission" date="2012-08" db="EMBL/GenBank/DDBJ databases">
        <authorList>
            <person name="Doggett N."/>
            <person name="Teshima H."/>
            <person name="Bruce D."/>
            <person name="Detter J.C."/>
            <person name="Johnson S.L."/>
            <person name="Han C."/>
        </authorList>
    </citation>
    <scope>NUCLEOTIDE SEQUENCE [LARGE SCALE GENOMIC DNA]</scope>
    <source>
        <strain evidence="2 3">HD-771</strain>
    </source>
</reference>
<organism evidence="2 3">
    <name type="scientific">Bacillus thuringiensis HD-771</name>
    <dbReference type="NCBI Taxonomy" id="1218175"/>
    <lineage>
        <taxon>Bacteria</taxon>
        <taxon>Bacillati</taxon>
        <taxon>Bacillota</taxon>
        <taxon>Bacilli</taxon>
        <taxon>Bacillales</taxon>
        <taxon>Bacillaceae</taxon>
        <taxon>Bacillus</taxon>
        <taxon>Bacillus cereus group</taxon>
    </lineage>
</organism>
<dbReference type="EMBL" id="CP003752">
    <property type="protein sequence ID" value="AFQ18174.1"/>
    <property type="molecule type" value="Genomic_DNA"/>
</dbReference>
<dbReference type="Proteomes" id="UP000005259">
    <property type="component" value="Chromosome"/>
</dbReference>
<dbReference type="GO" id="GO:0003677">
    <property type="term" value="F:DNA binding"/>
    <property type="evidence" value="ECO:0007669"/>
    <property type="project" value="InterPro"/>
</dbReference>
<gene>
    <name evidence="2" type="ORF">BTG_23810</name>
</gene>